<evidence type="ECO:0000256" key="3">
    <source>
        <dbReference type="SAM" id="SignalP"/>
    </source>
</evidence>
<feature type="chain" id="PRO_5039712489" description="Peptidoglycan recognition protein family domain-containing protein" evidence="3">
    <location>
        <begin position="23"/>
        <end position="528"/>
    </location>
</feature>
<feature type="region of interest" description="Disordered" evidence="2">
    <location>
        <begin position="32"/>
        <end position="109"/>
    </location>
</feature>
<dbReference type="GO" id="GO:0008745">
    <property type="term" value="F:N-acetylmuramoyl-L-alanine amidase activity"/>
    <property type="evidence" value="ECO:0007669"/>
    <property type="project" value="InterPro"/>
</dbReference>
<dbReference type="SMART" id="SM00701">
    <property type="entry name" value="PGRP"/>
    <property type="match status" value="1"/>
</dbReference>
<feature type="domain" description="Peptidoglycan recognition protein family" evidence="4">
    <location>
        <begin position="332"/>
        <end position="480"/>
    </location>
</feature>
<dbReference type="InterPro" id="IPR002502">
    <property type="entry name" value="Amidase_domain"/>
</dbReference>
<evidence type="ECO:0000259" key="4">
    <source>
        <dbReference type="SMART" id="SM00701"/>
    </source>
</evidence>
<dbReference type="PANTHER" id="PTHR11022:SF41">
    <property type="entry name" value="PEPTIDOGLYCAN-RECOGNITION PROTEIN LC-RELATED"/>
    <property type="match status" value="1"/>
</dbReference>
<dbReference type="InterPro" id="IPR036505">
    <property type="entry name" value="Amidase/PGRP_sf"/>
</dbReference>
<evidence type="ECO:0000256" key="1">
    <source>
        <dbReference type="ARBA" id="ARBA00007553"/>
    </source>
</evidence>
<feature type="region of interest" description="Disordered" evidence="2">
    <location>
        <begin position="135"/>
        <end position="181"/>
    </location>
</feature>
<dbReference type="InterPro" id="IPR006619">
    <property type="entry name" value="PGRP_domain_met/bac"/>
</dbReference>
<feature type="signal peptide" evidence="3">
    <location>
        <begin position="1"/>
        <end position="22"/>
    </location>
</feature>
<gene>
    <name evidence="5" type="ORF">AN218_20750</name>
</gene>
<evidence type="ECO:0000256" key="2">
    <source>
        <dbReference type="SAM" id="MobiDB-lite"/>
    </source>
</evidence>
<organism evidence="5 6">
    <name type="scientific">Streptomyces nanshensis</name>
    <dbReference type="NCBI Taxonomy" id="518642"/>
    <lineage>
        <taxon>Bacteria</taxon>
        <taxon>Bacillati</taxon>
        <taxon>Actinomycetota</taxon>
        <taxon>Actinomycetes</taxon>
        <taxon>Kitasatosporales</taxon>
        <taxon>Streptomycetaceae</taxon>
        <taxon>Streptomyces</taxon>
    </lineage>
</organism>
<dbReference type="GO" id="GO:0009253">
    <property type="term" value="P:peptidoglycan catabolic process"/>
    <property type="evidence" value="ECO:0007669"/>
    <property type="project" value="InterPro"/>
</dbReference>
<dbReference type="CDD" id="cd06583">
    <property type="entry name" value="PGRP"/>
    <property type="match status" value="1"/>
</dbReference>
<dbReference type="SUPFAM" id="SSF55846">
    <property type="entry name" value="N-acetylmuramoyl-L-alanine amidase-like"/>
    <property type="match status" value="1"/>
</dbReference>
<dbReference type="PANTHER" id="PTHR11022">
    <property type="entry name" value="PEPTIDOGLYCAN RECOGNITION PROTEIN"/>
    <property type="match status" value="1"/>
</dbReference>
<keyword evidence="6" id="KW-1185">Reference proteome</keyword>
<dbReference type="Gene3D" id="3.40.80.10">
    <property type="entry name" value="Peptidoglycan recognition protein-like"/>
    <property type="match status" value="1"/>
</dbReference>
<proteinExistence type="inferred from homology"/>
<accession>A0A1E7L0P8</accession>
<dbReference type="EMBL" id="LJGW01000348">
    <property type="protein sequence ID" value="OEV09754.1"/>
    <property type="molecule type" value="Genomic_DNA"/>
</dbReference>
<feature type="compositionally biased region" description="Polar residues" evidence="2">
    <location>
        <begin position="135"/>
        <end position="151"/>
    </location>
</feature>
<dbReference type="RefSeq" id="WP_070018413.1">
    <property type="nucleotide sequence ID" value="NZ_LJGW01000348.1"/>
</dbReference>
<name>A0A1E7L0P8_9ACTN</name>
<dbReference type="Pfam" id="PF01510">
    <property type="entry name" value="Amidase_2"/>
    <property type="match status" value="1"/>
</dbReference>
<reference evidence="5 6" key="1">
    <citation type="journal article" date="2016" name="Front. Microbiol.">
        <title>Comparative Genomics Analysis of Streptomyces Species Reveals Their Adaptation to the Marine Environment and Their Diversity at the Genomic Level.</title>
        <authorList>
            <person name="Tian X."/>
            <person name="Zhang Z."/>
            <person name="Yang T."/>
            <person name="Chen M."/>
            <person name="Li J."/>
            <person name="Chen F."/>
            <person name="Yang J."/>
            <person name="Li W."/>
            <person name="Zhang B."/>
            <person name="Zhang Z."/>
            <person name="Wu J."/>
            <person name="Zhang C."/>
            <person name="Long L."/>
            <person name="Xiao J."/>
        </authorList>
    </citation>
    <scope>NUCLEOTIDE SEQUENCE [LARGE SCALE GENOMIC DNA]</scope>
    <source>
        <strain evidence="5 6">SCSIO 10429</strain>
    </source>
</reference>
<evidence type="ECO:0000313" key="5">
    <source>
        <dbReference type="EMBL" id="OEV09754.1"/>
    </source>
</evidence>
<protein>
    <recommendedName>
        <fullName evidence="4">Peptidoglycan recognition protein family domain-containing protein</fullName>
    </recommendedName>
</protein>
<sequence>MRALLVTSIGIACAGAVLLPLAPTESAEALLSGKSSTSTGDAAPPVARGSAGGERAGTGTEARTDAARDGGVSGSTQSLPLRAGGGDKRSGDKLLSAWEDDPSGGRRVTSRKVKPFSLVGVVWKDVSAVPPGRMQVQTRASGSGKWSSWRTLETHGDGPESDGRGRSGEKPLGATAPMWTGDSTAVRVRLLPAAGEKAGGAADRKRAAGEAGLPEGARLELVDPGDSPGSGSGSRSGADSGSGSGSGSGARAGEGGGGGGGDSGSGSEGTASGGDGGARSDGPRDDDPGQRPGGVLPELSRSATRSTYGDDAADATPSDQDRADDSRIGPRPRIVTRKGWGADENLREREFAYSKSVKAAFVHHSAETNDYDCADVPAIIRGIYRYHVQSSHWRDIGYNFLVDKCGTIYEGRAGGVAKPVMGAHTLGFNADTTGIAVLGTYSKAVPSTAARDALAKLTAWKLGVHGVDASGKATLTSEGGTKYRKGSKATFNAVAGHRDGFTTECPGEKLYGALPGIRTEAGRLQGRR</sequence>
<feature type="region of interest" description="Disordered" evidence="2">
    <location>
        <begin position="195"/>
        <end position="340"/>
    </location>
</feature>
<feature type="compositionally biased region" description="Gly residues" evidence="2">
    <location>
        <begin position="228"/>
        <end position="279"/>
    </location>
</feature>
<dbReference type="GO" id="GO:0008270">
    <property type="term" value="F:zinc ion binding"/>
    <property type="evidence" value="ECO:0007669"/>
    <property type="project" value="InterPro"/>
</dbReference>
<feature type="compositionally biased region" description="Basic and acidic residues" evidence="2">
    <location>
        <begin position="152"/>
        <end position="169"/>
    </location>
</feature>
<feature type="compositionally biased region" description="Basic and acidic residues" evidence="2">
    <location>
        <begin position="319"/>
        <end position="328"/>
    </location>
</feature>
<dbReference type="InterPro" id="IPR015510">
    <property type="entry name" value="PGRP"/>
</dbReference>
<keyword evidence="3" id="KW-0732">Signal</keyword>
<dbReference type="AlphaFoldDB" id="A0A1E7L0P8"/>
<dbReference type="Proteomes" id="UP000176005">
    <property type="component" value="Unassembled WGS sequence"/>
</dbReference>
<comment type="similarity">
    <text evidence="1">Belongs to the N-acetylmuramoyl-L-alanine amidase 2 family.</text>
</comment>
<evidence type="ECO:0000313" key="6">
    <source>
        <dbReference type="Proteomes" id="UP000176005"/>
    </source>
</evidence>
<dbReference type="PATRIC" id="fig|518642.10.peg.4610"/>
<comment type="caution">
    <text evidence="5">The sequence shown here is derived from an EMBL/GenBank/DDBJ whole genome shotgun (WGS) entry which is preliminary data.</text>
</comment>